<dbReference type="Proteomes" id="UP000243884">
    <property type="component" value="Unassembled WGS sequence"/>
</dbReference>
<feature type="transmembrane region" description="Helical" evidence="8">
    <location>
        <begin position="61"/>
        <end position="82"/>
    </location>
</feature>
<evidence type="ECO:0000256" key="8">
    <source>
        <dbReference type="SAM" id="Phobius"/>
    </source>
</evidence>
<evidence type="ECO:0000313" key="10">
    <source>
        <dbReference type="EMBL" id="SMC30919.1"/>
    </source>
</evidence>
<dbReference type="PANTHER" id="PTHR40063:SF1">
    <property type="entry name" value="MEMBRANE PROTEIN"/>
    <property type="match status" value="1"/>
</dbReference>
<keyword evidence="7 8" id="KW-0472">Membrane</keyword>
<evidence type="ECO:0000256" key="7">
    <source>
        <dbReference type="ARBA" id="ARBA00023136"/>
    </source>
</evidence>
<keyword evidence="3" id="KW-1003">Cell membrane</keyword>
<dbReference type="OrthoDB" id="400429at2"/>
<gene>
    <name evidence="10" type="ORF">SAMN04487984_0320</name>
</gene>
<comment type="subcellular location">
    <subcellularLocation>
        <location evidence="1">Cell membrane</location>
        <topology evidence="1">Multi-pass membrane protein</topology>
    </subcellularLocation>
</comment>
<keyword evidence="11" id="KW-1185">Reference proteome</keyword>
<name>A0A1W1Y450_9LACT</name>
<keyword evidence="4" id="KW-0762">Sugar transport</keyword>
<dbReference type="AlphaFoldDB" id="A0A1W1Y450"/>
<accession>A0A1W1Y450</accession>
<dbReference type="InterPro" id="IPR003352">
    <property type="entry name" value="PTS_EIIC"/>
</dbReference>
<proteinExistence type="predicted"/>
<evidence type="ECO:0000256" key="2">
    <source>
        <dbReference type="ARBA" id="ARBA00022448"/>
    </source>
</evidence>
<evidence type="ECO:0000256" key="6">
    <source>
        <dbReference type="ARBA" id="ARBA00022989"/>
    </source>
</evidence>
<protein>
    <submittedName>
        <fullName evidence="10">Phosphotransferase system, fructose-specific IIC component</fullName>
    </submittedName>
</protein>
<dbReference type="RefSeq" id="WP_084097918.1">
    <property type="nucleotide sequence ID" value="NZ_FWXK01000001.1"/>
</dbReference>
<evidence type="ECO:0000256" key="1">
    <source>
        <dbReference type="ARBA" id="ARBA00004651"/>
    </source>
</evidence>
<feature type="transmembrane region" description="Helical" evidence="8">
    <location>
        <begin position="89"/>
        <end position="108"/>
    </location>
</feature>
<evidence type="ECO:0000256" key="5">
    <source>
        <dbReference type="ARBA" id="ARBA00022692"/>
    </source>
</evidence>
<dbReference type="GO" id="GO:0008982">
    <property type="term" value="F:protein-N(PI)-phosphohistidine-sugar phosphotransferase activity"/>
    <property type="evidence" value="ECO:0007669"/>
    <property type="project" value="InterPro"/>
</dbReference>
<dbReference type="GO" id="GO:0005886">
    <property type="term" value="C:plasma membrane"/>
    <property type="evidence" value="ECO:0007669"/>
    <property type="project" value="UniProtKB-SubCell"/>
</dbReference>
<keyword evidence="2" id="KW-0813">Transport</keyword>
<dbReference type="STRING" id="371602.SAMN04487984_0320"/>
<dbReference type="Pfam" id="PF13303">
    <property type="entry name" value="PTS_EIIC_2"/>
    <property type="match status" value="1"/>
</dbReference>
<feature type="transmembrane region" description="Helical" evidence="8">
    <location>
        <begin position="254"/>
        <end position="277"/>
    </location>
</feature>
<dbReference type="EMBL" id="FWXK01000001">
    <property type="protein sequence ID" value="SMC30919.1"/>
    <property type="molecule type" value="Genomic_DNA"/>
</dbReference>
<keyword evidence="5 8" id="KW-0812">Transmembrane</keyword>
<evidence type="ECO:0000256" key="3">
    <source>
        <dbReference type="ARBA" id="ARBA00022475"/>
    </source>
</evidence>
<evidence type="ECO:0000313" key="11">
    <source>
        <dbReference type="Proteomes" id="UP000243884"/>
    </source>
</evidence>
<dbReference type="GO" id="GO:0009401">
    <property type="term" value="P:phosphoenolpyruvate-dependent sugar phosphotransferase system"/>
    <property type="evidence" value="ECO:0007669"/>
    <property type="project" value="InterPro"/>
</dbReference>
<organism evidence="10 11">
    <name type="scientific">Aerococcus suis</name>
    <dbReference type="NCBI Taxonomy" id="371602"/>
    <lineage>
        <taxon>Bacteria</taxon>
        <taxon>Bacillati</taxon>
        <taxon>Bacillota</taxon>
        <taxon>Bacilli</taxon>
        <taxon>Lactobacillales</taxon>
        <taxon>Aerococcaceae</taxon>
        <taxon>Aerococcus</taxon>
    </lineage>
</organism>
<feature type="transmembrane region" description="Helical" evidence="8">
    <location>
        <begin position="299"/>
        <end position="321"/>
    </location>
</feature>
<dbReference type="PANTHER" id="PTHR40063">
    <property type="entry name" value="MEMBRANE PROTEIN-RELATED"/>
    <property type="match status" value="1"/>
</dbReference>
<sequence length="340" mass="35041">MQVLFGVILLIVVLALLSLFKFKAPGGDKAVSALSSAAIASFLVEAFHSSFLGSLFGIDFLSELGSVSGSLSGVAAGALVAFALDVKPVYAVMIGLAAGGYGILPGFFAGYLTSYVVKFLDEKIPEGLNLIAIVLAIPFITRLLAIGIDPIVKATLLRIGDILVSAADTSPIVMGVILGAIIPVVSTTPLSSMALTAILGLTGTPMAIGALATMGASFTLLFLFHFRRFGSNQDTISVAIEPLTQIDVTLSNPLPIWSTVAAGGALSGVVIALMGLVNNTPGTATPIAGFAVMFAYNDFMQVIIAALIVILISSVAGFIGAKLYRNYPIQTAQEIRSAAK</sequence>
<keyword evidence="6 8" id="KW-1133">Transmembrane helix</keyword>
<feature type="transmembrane region" description="Helical" evidence="8">
    <location>
        <begin position="128"/>
        <end position="148"/>
    </location>
</feature>
<evidence type="ECO:0000259" key="9">
    <source>
        <dbReference type="Pfam" id="PF13303"/>
    </source>
</evidence>
<evidence type="ECO:0000256" key="4">
    <source>
        <dbReference type="ARBA" id="ARBA00022597"/>
    </source>
</evidence>
<feature type="transmembrane region" description="Helical" evidence="8">
    <location>
        <begin position="160"/>
        <end position="185"/>
    </location>
</feature>
<feature type="domain" description="Phosphotransferase system EIIC" evidence="9">
    <location>
        <begin position="29"/>
        <end position="331"/>
    </location>
</feature>
<keyword evidence="10" id="KW-0808">Transferase</keyword>
<reference evidence="11" key="1">
    <citation type="submission" date="2017-04" db="EMBL/GenBank/DDBJ databases">
        <authorList>
            <person name="Varghese N."/>
            <person name="Submissions S."/>
        </authorList>
    </citation>
    <scope>NUCLEOTIDE SEQUENCE [LARGE SCALE GENOMIC DNA]</scope>
    <source>
        <strain evidence="11">DSM 21500</strain>
    </source>
</reference>
<feature type="transmembrane region" description="Helical" evidence="8">
    <location>
        <begin position="197"/>
        <end position="224"/>
    </location>
</feature>